<protein>
    <submittedName>
        <fullName evidence="1">Uncharacterized protein</fullName>
    </submittedName>
</protein>
<comment type="caution">
    <text evidence="1">The sequence shown here is derived from an EMBL/GenBank/DDBJ whole genome shotgun (WGS) entry which is preliminary data.</text>
</comment>
<accession>A0A5C5XQJ0</accession>
<gene>
    <name evidence="1" type="ORF">Pla123a_49280</name>
</gene>
<dbReference type="AlphaFoldDB" id="A0A5C5XQJ0"/>
<organism evidence="1 2">
    <name type="scientific">Posidoniimonas polymericola</name>
    <dbReference type="NCBI Taxonomy" id="2528002"/>
    <lineage>
        <taxon>Bacteria</taxon>
        <taxon>Pseudomonadati</taxon>
        <taxon>Planctomycetota</taxon>
        <taxon>Planctomycetia</taxon>
        <taxon>Pirellulales</taxon>
        <taxon>Lacipirellulaceae</taxon>
        <taxon>Posidoniimonas</taxon>
    </lineage>
</organism>
<dbReference type="EMBL" id="SJPO01000022">
    <property type="protein sequence ID" value="TWT65164.1"/>
    <property type="molecule type" value="Genomic_DNA"/>
</dbReference>
<sequence length="225" mass="25394">MVWYMFRRRARVGEQLSELHRSFLLDSTGSGQVEAAATKADAACGRVSPHEHLGISEALPQGFAGSVCYVPRSEELIEDHSSSDDYASIEEHRSIEFVDDGVVGFLGDFARRFTAYRACLYFDRYEYGSAHNLIVEESRKTGLNVDGRDTVYRFFPVNYFDNELCCRAFKRSAASLAKRMAKHVEMVEVDDRGVLILVTREKSVSSDLQSELKAVLRRGRWIGGC</sequence>
<proteinExistence type="predicted"/>
<dbReference type="RefSeq" id="WP_146591963.1">
    <property type="nucleotide sequence ID" value="NZ_SJPO01000022.1"/>
</dbReference>
<name>A0A5C5XQJ0_9BACT</name>
<dbReference type="Proteomes" id="UP000318478">
    <property type="component" value="Unassembled WGS sequence"/>
</dbReference>
<reference evidence="1 2" key="1">
    <citation type="submission" date="2019-02" db="EMBL/GenBank/DDBJ databases">
        <title>Deep-cultivation of Planctomycetes and their phenomic and genomic characterization uncovers novel biology.</title>
        <authorList>
            <person name="Wiegand S."/>
            <person name="Jogler M."/>
            <person name="Boedeker C."/>
            <person name="Pinto D."/>
            <person name="Vollmers J."/>
            <person name="Rivas-Marin E."/>
            <person name="Kohn T."/>
            <person name="Peeters S.H."/>
            <person name="Heuer A."/>
            <person name="Rast P."/>
            <person name="Oberbeckmann S."/>
            <person name="Bunk B."/>
            <person name="Jeske O."/>
            <person name="Meyerdierks A."/>
            <person name="Storesund J.E."/>
            <person name="Kallscheuer N."/>
            <person name="Luecker S."/>
            <person name="Lage O.M."/>
            <person name="Pohl T."/>
            <person name="Merkel B.J."/>
            <person name="Hornburger P."/>
            <person name="Mueller R.-W."/>
            <person name="Bruemmer F."/>
            <person name="Labrenz M."/>
            <person name="Spormann A.M."/>
            <person name="Op Den Camp H."/>
            <person name="Overmann J."/>
            <person name="Amann R."/>
            <person name="Jetten M.S.M."/>
            <person name="Mascher T."/>
            <person name="Medema M.H."/>
            <person name="Devos D.P."/>
            <person name="Kaster A.-K."/>
            <person name="Ovreas L."/>
            <person name="Rohde M."/>
            <person name="Galperin M.Y."/>
            <person name="Jogler C."/>
        </authorList>
    </citation>
    <scope>NUCLEOTIDE SEQUENCE [LARGE SCALE GENOMIC DNA]</scope>
    <source>
        <strain evidence="1 2">Pla123a</strain>
    </source>
</reference>
<evidence type="ECO:0000313" key="2">
    <source>
        <dbReference type="Proteomes" id="UP000318478"/>
    </source>
</evidence>
<keyword evidence="2" id="KW-1185">Reference proteome</keyword>
<evidence type="ECO:0000313" key="1">
    <source>
        <dbReference type="EMBL" id="TWT65164.1"/>
    </source>
</evidence>
<dbReference type="OrthoDB" id="6861055at2"/>